<evidence type="ECO:0000256" key="6">
    <source>
        <dbReference type="SAM" id="MobiDB-lite"/>
    </source>
</evidence>
<feature type="binding site" evidence="5">
    <location>
        <begin position="455"/>
        <end position="462"/>
    </location>
    <ligand>
        <name>ATP</name>
        <dbReference type="ChEBI" id="CHEBI:30616"/>
    </ligand>
</feature>
<dbReference type="Pfam" id="PF01580">
    <property type="entry name" value="FtsK_SpoIIIE"/>
    <property type="match status" value="1"/>
</dbReference>
<feature type="compositionally biased region" description="Low complexity" evidence="6">
    <location>
        <begin position="252"/>
        <end position="271"/>
    </location>
</feature>
<dbReference type="AlphaFoldDB" id="A0A938BQM1"/>
<evidence type="ECO:0000256" key="2">
    <source>
        <dbReference type="ARBA" id="ARBA00022741"/>
    </source>
</evidence>
<dbReference type="SUPFAM" id="SSF52540">
    <property type="entry name" value="P-loop containing nucleoside triphosphate hydrolases"/>
    <property type="match status" value="1"/>
</dbReference>
<dbReference type="InterPro" id="IPR002543">
    <property type="entry name" value="FtsK_dom"/>
</dbReference>
<dbReference type="InterPro" id="IPR050206">
    <property type="entry name" value="FtsK/SpoIIIE/SftA"/>
</dbReference>
<dbReference type="PROSITE" id="PS50901">
    <property type="entry name" value="FTSK"/>
    <property type="match status" value="1"/>
</dbReference>
<comment type="caution">
    <text evidence="9">The sequence shown here is derived from an EMBL/GenBank/DDBJ whole genome shotgun (WGS) entry which is preliminary data.</text>
</comment>
<dbReference type="GO" id="GO:0005524">
    <property type="term" value="F:ATP binding"/>
    <property type="evidence" value="ECO:0007669"/>
    <property type="project" value="UniProtKB-UniRule"/>
</dbReference>
<dbReference type="PANTHER" id="PTHR22683">
    <property type="entry name" value="SPORULATION PROTEIN RELATED"/>
    <property type="match status" value="1"/>
</dbReference>
<name>A0A938BQM1_UNCEI</name>
<gene>
    <name evidence="9" type="ORF">FJY75_05700</name>
</gene>
<reference evidence="9" key="1">
    <citation type="submission" date="2019-03" db="EMBL/GenBank/DDBJ databases">
        <title>Lake Tanganyika Metagenome-Assembled Genomes (MAGs).</title>
        <authorList>
            <person name="Tran P."/>
        </authorList>
    </citation>
    <scope>NUCLEOTIDE SEQUENCE</scope>
    <source>
        <strain evidence="9">M_DeepCast_400m_m2_100</strain>
    </source>
</reference>
<keyword evidence="2 5" id="KW-0547">Nucleotide-binding</keyword>
<evidence type="ECO:0000256" key="3">
    <source>
        <dbReference type="ARBA" id="ARBA00022840"/>
    </source>
</evidence>
<keyword evidence="3 5" id="KW-0067">ATP-binding</keyword>
<accession>A0A938BQM1</accession>
<dbReference type="InterPro" id="IPR003593">
    <property type="entry name" value="AAA+_ATPase"/>
</dbReference>
<dbReference type="Gene3D" id="3.40.50.300">
    <property type="entry name" value="P-loop containing nucleotide triphosphate hydrolases"/>
    <property type="match status" value="1"/>
</dbReference>
<dbReference type="EMBL" id="VGIY01000107">
    <property type="protein sequence ID" value="MBM3317327.1"/>
    <property type="molecule type" value="Genomic_DNA"/>
</dbReference>
<dbReference type="Pfam" id="PF09397">
    <property type="entry name" value="FtsK_gamma"/>
    <property type="match status" value="1"/>
</dbReference>
<evidence type="ECO:0000256" key="7">
    <source>
        <dbReference type="SAM" id="Phobius"/>
    </source>
</evidence>
<evidence type="ECO:0000256" key="4">
    <source>
        <dbReference type="ARBA" id="ARBA00023125"/>
    </source>
</evidence>
<organism evidence="9 10">
    <name type="scientific">Eiseniibacteriota bacterium</name>
    <dbReference type="NCBI Taxonomy" id="2212470"/>
    <lineage>
        <taxon>Bacteria</taxon>
        <taxon>Candidatus Eiseniibacteriota</taxon>
    </lineage>
</organism>
<feature type="transmembrane region" description="Helical" evidence="7">
    <location>
        <begin position="134"/>
        <end position="154"/>
    </location>
</feature>
<keyword evidence="7" id="KW-1133">Transmembrane helix</keyword>
<dbReference type="InterPro" id="IPR036388">
    <property type="entry name" value="WH-like_DNA-bd_sf"/>
</dbReference>
<keyword evidence="4" id="KW-0238">DNA-binding</keyword>
<dbReference type="PANTHER" id="PTHR22683:SF41">
    <property type="entry name" value="DNA TRANSLOCASE FTSK"/>
    <property type="match status" value="1"/>
</dbReference>
<dbReference type="SMART" id="SM00382">
    <property type="entry name" value="AAA"/>
    <property type="match status" value="1"/>
</dbReference>
<evidence type="ECO:0000313" key="10">
    <source>
        <dbReference type="Proteomes" id="UP000748308"/>
    </source>
</evidence>
<proteinExistence type="inferred from homology"/>
<feature type="transmembrane region" description="Helical" evidence="7">
    <location>
        <begin position="12"/>
        <end position="34"/>
    </location>
</feature>
<feature type="transmembrane region" description="Helical" evidence="7">
    <location>
        <begin position="85"/>
        <end position="104"/>
    </location>
</feature>
<evidence type="ECO:0000259" key="8">
    <source>
        <dbReference type="PROSITE" id="PS50901"/>
    </source>
</evidence>
<evidence type="ECO:0000256" key="5">
    <source>
        <dbReference type="PROSITE-ProRule" id="PRU00289"/>
    </source>
</evidence>
<evidence type="ECO:0000313" key="9">
    <source>
        <dbReference type="EMBL" id="MBM3317327.1"/>
    </source>
</evidence>
<keyword evidence="7" id="KW-0472">Membrane</keyword>
<dbReference type="CDD" id="cd01127">
    <property type="entry name" value="TrwB_TraG_TraD_VirD4"/>
    <property type="match status" value="1"/>
</dbReference>
<dbReference type="Proteomes" id="UP000748308">
    <property type="component" value="Unassembled WGS sequence"/>
</dbReference>
<feature type="compositionally biased region" description="Low complexity" evidence="6">
    <location>
        <begin position="230"/>
        <end position="243"/>
    </location>
</feature>
<protein>
    <submittedName>
        <fullName evidence="9">DNA translocase FtsK</fullName>
    </submittedName>
</protein>
<keyword evidence="7" id="KW-0812">Transmembrane</keyword>
<dbReference type="Gene3D" id="1.10.10.10">
    <property type="entry name" value="Winged helix-like DNA-binding domain superfamily/Winged helix DNA-binding domain"/>
    <property type="match status" value="1"/>
</dbReference>
<dbReference type="Pfam" id="PF17854">
    <property type="entry name" value="FtsK_alpha"/>
    <property type="match status" value="1"/>
</dbReference>
<dbReference type="Gene3D" id="3.30.980.40">
    <property type="match status" value="1"/>
</dbReference>
<evidence type="ECO:0000256" key="1">
    <source>
        <dbReference type="ARBA" id="ARBA00006474"/>
    </source>
</evidence>
<dbReference type="InterPro" id="IPR027417">
    <property type="entry name" value="P-loop_NTPase"/>
</dbReference>
<feature type="transmembrane region" description="Helical" evidence="7">
    <location>
        <begin position="46"/>
        <end position="73"/>
    </location>
</feature>
<dbReference type="SMART" id="SM00843">
    <property type="entry name" value="Ftsk_gamma"/>
    <property type="match status" value="1"/>
</dbReference>
<dbReference type="InterPro" id="IPR036390">
    <property type="entry name" value="WH_DNA-bd_sf"/>
</dbReference>
<sequence length="782" mass="83478">MARSQAKPPRRVILGILLLAVSLLTAISLPGLGLGRATGPFGQVWVQWWAGAFGAISVWAWTALGIAWGLAFLGRWRRGPLWRAGLLLAPLIVAWNALLLLLGPSPQGRYGGWCAERLLGAGGAFFGPDARVQLALALLTLAMIALLMFLRWGLPAPVGAWVDAGVCALGRLGRLGLVLLWRAFRALASGMARLLFVPAARALRGLLAARRAGEAAEEAGLEPAGRALGAVGESSAPAPARSAAPRREAPRPEGAGEPAPEPPGWAAAAARPEGEAPRARPLSRVAAGAPAADAPVPAPRGAAVALLELLEERSGGPRAVGDEEIQGNAGVIVRTLESFGVTGEVSEVHPGPVITRYEYTPGPGVTISQISSRQDDLALALRAPRIRLLAPIPGKAAVGIEIPNREPALISFREVAARKEFLEAREPLRFGLGQDVGGRPFYTSLEKMPHLLVAGTTGSGKSVCINTMIVSLLLRCPPERLRLLLIDPKMLELTTYNGIPHLLRPVVTDPREAARGLQWLTREMERRYRVMASLGVRNIESYLARRAPGDADPPLEPLPYIVVFVDELADLMMTNPAEIEIPIARLAQMARAVGIHLVLATQRPSVDVITGVIKANFPARIAFQVATRTDSRTILDSNGAESLVGRGDMLFIPPGKAQAHRLHGAFLSDAETERVASYLRQFPPAEPIGAAAVEEEGAEFSPDMEDSLFSEAVRIVVLSRQGSTSLLQRRLRVGYTRAGRLMDIMERAGIVGPPDGSRAREVLVGPDYLEHLADGEQSPARV</sequence>
<feature type="region of interest" description="Disordered" evidence="6">
    <location>
        <begin position="230"/>
        <end position="296"/>
    </location>
</feature>
<dbReference type="InterPro" id="IPR041027">
    <property type="entry name" value="FtsK_alpha"/>
</dbReference>
<dbReference type="SUPFAM" id="SSF46785">
    <property type="entry name" value="Winged helix' DNA-binding domain"/>
    <property type="match status" value="1"/>
</dbReference>
<comment type="similarity">
    <text evidence="1">Belongs to the FtsK/SpoIIIE/SftA family.</text>
</comment>
<dbReference type="InterPro" id="IPR018541">
    <property type="entry name" value="Ftsk_gamma"/>
</dbReference>
<feature type="domain" description="FtsK" evidence="8">
    <location>
        <begin position="438"/>
        <end position="632"/>
    </location>
</feature>
<feature type="compositionally biased region" description="Low complexity" evidence="6">
    <location>
        <begin position="284"/>
        <end position="296"/>
    </location>
</feature>
<dbReference type="GO" id="GO:0003677">
    <property type="term" value="F:DNA binding"/>
    <property type="evidence" value="ECO:0007669"/>
    <property type="project" value="UniProtKB-KW"/>
</dbReference>